<dbReference type="Pfam" id="PF08869">
    <property type="entry name" value="XisI"/>
    <property type="match status" value="1"/>
</dbReference>
<comment type="caution">
    <text evidence="1">The sequence shown here is derived from an EMBL/GenBank/DDBJ whole genome shotgun (WGS) entry which is preliminary data.</text>
</comment>
<proteinExistence type="predicted"/>
<dbReference type="Gene3D" id="3.30.310.110">
    <property type="entry name" value="XisI-like"/>
    <property type="match status" value="1"/>
</dbReference>
<dbReference type="EMBL" id="SFBH01000150">
    <property type="protein sequence ID" value="TRU31779.1"/>
    <property type="molecule type" value="Genomic_DNA"/>
</dbReference>
<protein>
    <submittedName>
        <fullName evidence="1">XisI protein</fullName>
    </submittedName>
</protein>
<organism evidence="1 2">
    <name type="scientific">Microcystis aeruginosa Ma_MB_F_20061100_S20D</name>
    <dbReference type="NCBI Taxonomy" id="2486253"/>
    <lineage>
        <taxon>Bacteria</taxon>
        <taxon>Bacillati</taxon>
        <taxon>Cyanobacteriota</taxon>
        <taxon>Cyanophyceae</taxon>
        <taxon>Oscillatoriophycideae</taxon>
        <taxon>Chroococcales</taxon>
        <taxon>Microcystaceae</taxon>
        <taxon>Microcystis</taxon>
    </lineage>
</organism>
<dbReference type="AlphaFoldDB" id="A0A552EB89"/>
<evidence type="ECO:0000313" key="2">
    <source>
        <dbReference type="Proteomes" id="UP000315113"/>
    </source>
</evidence>
<dbReference type="InterPro" id="IPR035943">
    <property type="entry name" value="XisI-like_sf"/>
</dbReference>
<dbReference type="Proteomes" id="UP000315113">
    <property type="component" value="Unassembled WGS sequence"/>
</dbReference>
<dbReference type="CDD" id="cd16382">
    <property type="entry name" value="XisI-like"/>
    <property type="match status" value="1"/>
</dbReference>
<reference evidence="1 2" key="1">
    <citation type="submission" date="2019-01" db="EMBL/GenBank/DDBJ databases">
        <title>Coherence of Microcystis species and biogeography revealed through population genomics.</title>
        <authorList>
            <person name="Perez-Carrascal O.M."/>
            <person name="Terrat Y."/>
            <person name="Giani A."/>
            <person name="Fortin N."/>
            <person name="Tromas N."/>
            <person name="Shapiro B.J."/>
        </authorList>
    </citation>
    <scope>NUCLEOTIDE SEQUENCE [LARGE SCALE GENOMIC DNA]</scope>
    <source>
        <strain evidence="1">Ma_MB_F_20061100_S20D</strain>
    </source>
</reference>
<sequence>MDRLIEKYRQIIKDVLSEYINIDYAYGDIKNEAIFDDTNNRYIILSLGWQKNKRIHGCLIHVEIIDDKIWIQRDGTEDGIAYELEKAGIPKKQMVLGFHDSDVRKYTDYAIC</sequence>
<name>A0A552EB89_MICAE</name>
<evidence type="ECO:0000313" key="1">
    <source>
        <dbReference type="EMBL" id="TRU31779.1"/>
    </source>
</evidence>
<accession>A0A552EB89</accession>
<gene>
    <name evidence="1" type="ORF">EWV78_19815</name>
</gene>
<dbReference type="InterPro" id="IPR014968">
    <property type="entry name" value="XisI"/>
</dbReference>
<dbReference type="SUPFAM" id="SSF143847">
    <property type="entry name" value="XisI-like"/>
    <property type="match status" value="1"/>
</dbReference>